<dbReference type="SMART" id="SM00174">
    <property type="entry name" value="RHO"/>
    <property type="match status" value="1"/>
</dbReference>
<keyword evidence="3" id="KW-1003">Cell membrane</keyword>
<evidence type="ECO:0000256" key="8">
    <source>
        <dbReference type="ARBA" id="ARBA00023288"/>
    </source>
</evidence>
<dbReference type="SMART" id="SM00173">
    <property type="entry name" value="RAS"/>
    <property type="match status" value="1"/>
</dbReference>
<dbReference type="GO" id="GO:0005886">
    <property type="term" value="C:plasma membrane"/>
    <property type="evidence" value="ECO:0007669"/>
    <property type="project" value="UniProtKB-SubCell"/>
</dbReference>
<evidence type="ECO:0000256" key="2">
    <source>
        <dbReference type="ARBA" id="ARBA00010142"/>
    </source>
</evidence>
<evidence type="ECO:0000313" key="11">
    <source>
        <dbReference type="Proteomes" id="UP000005408"/>
    </source>
</evidence>
<dbReference type="Pfam" id="PF00071">
    <property type="entry name" value="Ras"/>
    <property type="match status" value="1"/>
</dbReference>
<dbReference type="Gene3D" id="3.40.50.300">
    <property type="entry name" value="P-loop containing nucleotide triphosphate hydrolases"/>
    <property type="match status" value="1"/>
</dbReference>
<evidence type="ECO:0000256" key="3">
    <source>
        <dbReference type="ARBA" id="ARBA00022475"/>
    </source>
</evidence>
<keyword evidence="7" id="KW-0472">Membrane</keyword>
<dbReference type="InterPro" id="IPR005225">
    <property type="entry name" value="Small_GTP-bd"/>
</dbReference>
<reference evidence="10" key="1">
    <citation type="submission" date="2022-08" db="UniProtKB">
        <authorList>
            <consortium name="EnsemblMetazoa"/>
        </authorList>
    </citation>
    <scope>IDENTIFICATION</scope>
    <source>
        <strain evidence="10">05x7-T-G4-1.051#20</strain>
    </source>
</reference>
<keyword evidence="6" id="KW-0342">GTP-binding</keyword>
<dbReference type="NCBIfam" id="TIGR00231">
    <property type="entry name" value="small_GTP"/>
    <property type="match status" value="1"/>
</dbReference>
<dbReference type="OrthoDB" id="8830751at2759"/>
<keyword evidence="5" id="KW-0547">Nucleotide-binding</keyword>
<dbReference type="PROSITE" id="PS51420">
    <property type="entry name" value="RHO"/>
    <property type="match status" value="1"/>
</dbReference>
<dbReference type="GO" id="GO:0007264">
    <property type="term" value="P:small GTPase-mediated signal transduction"/>
    <property type="evidence" value="ECO:0007669"/>
    <property type="project" value="InterPro"/>
</dbReference>
<keyword evidence="4" id="KW-0488">Methylation</keyword>
<dbReference type="AlphaFoldDB" id="A0A8W8LJK4"/>
<dbReference type="InterPro" id="IPR027417">
    <property type="entry name" value="P-loop_NTPase"/>
</dbReference>
<comment type="subcellular location">
    <subcellularLocation>
        <location evidence="1">Cell membrane</location>
        <topology evidence="1">Lipid-anchor</topology>
        <orientation evidence="1">Cytoplasmic side</orientation>
    </subcellularLocation>
</comment>
<evidence type="ECO:0000256" key="6">
    <source>
        <dbReference type="ARBA" id="ARBA00023134"/>
    </source>
</evidence>
<evidence type="ECO:0000256" key="1">
    <source>
        <dbReference type="ARBA" id="ARBA00004342"/>
    </source>
</evidence>
<keyword evidence="9" id="KW-0636">Prenylation</keyword>
<dbReference type="SUPFAM" id="SSF52540">
    <property type="entry name" value="P-loop containing nucleoside triphosphate hydrolases"/>
    <property type="match status" value="1"/>
</dbReference>
<evidence type="ECO:0000256" key="9">
    <source>
        <dbReference type="ARBA" id="ARBA00023289"/>
    </source>
</evidence>
<comment type="similarity">
    <text evidence="2">Belongs to the small GTPase superfamily. Rho family.</text>
</comment>
<dbReference type="PANTHER" id="PTHR24072">
    <property type="entry name" value="RHO FAMILY GTPASE"/>
    <property type="match status" value="1"/>
</dbReference>
<keyword evidence="11" id="KW-1185">Reference proteome</keyword>
<dbReference type="InterPro" id="IPR003578">
    <property type="entry name" value="Small_GTPase_Rho"/>
</dbReference>
<sequence>MATIRKKLVVVGDSSCGKSCLLTVFSGHQFSELFENYTTNVQIEGKKVELALWDTSGKREYDRLRLLSYPNADVILLCYSIDNTESLANISEKWVPEVKLYCPNTPMILIGNKKDTRNVERSQKEQEPVKLEDGKAMAEKINALAYTECSAKTKEGVRGLFETASRAALRGKNTTKNECLLQ</sequence>
<dbReference type="FunFam" id="3.40.50.300:FF:000983">
    <property type="entry name" value="Rho family GTPase"/>
    <property type="match status" value="1"/>
</dbReference>
<dbReference type="PROSITE" id="PS51419">
    <property type="entry name" value="RAB"/>
    <property type="match status" value="1"/>
</dbReference>
<accession>A0A8W8LJK4</accession>
<evidence type="ECO:0000256" key="5">
    <source>
        <dbReference type="ARBA" id="ARBA00022741"/>
    </source>
</evidence>
<evidence type="ECO:0000313" key="10">
    <source>
        <dbReference type="EnsemblMetazoa" id="G28555.1:cds"/>
    </source>
</evidence>
<evidence type="ECO:0008006" key="12">
    <source>
        <dbReference type="Google" id="ProtNLM"/>
    </source>
</evidence>
<dbReference type="InterPro" id="IPR001806">
    <property type="entry name" value="Small_GTPase"/>
</dbReference>
<protein>
    <recommendedName>
        <fullName evidence="12">Ras-like GTP-binding protein Rho1</fullName>
    </recommendedName>
</protein>
<evidence type="ECO:0000256" key="4">
    <source>
        <dbReference type="ARBA" id="ARBA00022481"/>
    </source>
</evidence>
<dbReference type="PRINTS" id="PR00449">
    <property type="entry name" value="RASTRNSFRMNG"/>
</dbReference>
<dbReference type="Proteomes" id="UP000005408">
    <property type="component" value="Unassembled WGS sequence"/>
</dbReference>
<evidence type="ECO:0000256" key="7">
    <source>
        <dbReference type="ARBA" id="ARBA00023136"/>
    </source>
</evidence>
<proteinExistence type="inferred from homology"/>
<name>A0A8W8LJK4_MAGGI</name>
<dbReference type="EnsemblMetazoa" id="G28555.1">
    <property type="protein sequence ID" value="G28555.1:cds"/>
    <property type="gene ID" value="G28555"/>
</dbReference>
<dbReference type="GO" id="GO:0003924">
    <property type="term" value="F:GTPase activity"/>
    <property type="evidence" value="ECO:0007669"/>
    <property type="project" value="InterPro"/>
</dbReference>
<organism evidence="10 11">
    <name type="scientific">Magallana gigas</name>
    <name type="common">Pacific oyster</name>
    <name type="synonym">Crassostrea gigas</name>
    <dbReference type="NCBI Taxonomy" id="29159"/>
    <lineage>
        <taxon>Eukaryota</taxon>
        <taxon>Metazoa</taxon>
        <taxon>Spiralia</taxon>
        <taxon>Lophotrochozoa</taxon>
        <taxon>Mollusca</taxon>
        <taxon>Bivalvia</taxon>
        <taxon>Autobranchia</taxon>
        <taxon>Pteriomorphia</taxon>
        <taxon>Ostreida</taxon>
        <taxon>Ostreoidea</taxon>
        <taxon>Ostreidae</taxon>
        <taxon>Magallana</taxon>
    </lineage>
</organism>
<dbReference type="SMART" id="SM00175">
    <property type="entry name" value="RAB"/>
    <property type="match status" value="1"/>
</dbReference>
<keyword evidence="8" id="KW-0449">Lipoprotein</keyword>
<dbReference type="GO" id="GO:0005525">
    <property type="term" value="F:GTP binding"/>
    <property type="evidence" value="ECO:0007669"/>
    <property type="project" value="UniProtKB-KW"/>
</dbReference>
<dbReference type="PROSITE" id="PS51421">
    <property type="entry name" value="RAS"/>
    <property type="match status" value="1"/>
</dbReference>